<keyword evidence="2" id="KW-1185">Reference proteome</keyword>
<dbReference type="Gene3D" id="2.60.120.10">
    <property type="entry name" value="Jelly Rolls"/>
    <property type="match status" value="1"/>
</dbReference>
<proteinExistence type="predicted"/>
<organism evidence="1 2">
    <name type="scientific">Chitinophaga horti</name>
    <dbReference type="NCBI Taxonomy" id="2920382"/>
    <lineage>
        <taxon>Bacteria</taxon>
        <taxon>Pseudomonadati</taxon>
        <taxon>Bacteroidota</taxon>
        <taxon>Chitinophagia</taxon>
        <taxon>Chitinophagales</taxon>
        <taxon>Chitinophagaceae</taxon>
        <taxon>Chitinophaga</taxon>
    </lineage>
</organism>
<evidence type="ECO:0000313" key="2">
    <source>
        <dbReference type="Proteomes" id="UP001162741"/>
    </source>
</evidence>
<protein>
    <recommendedName>
        <fullName evidence="3">Cupin domain-containing protein</fullName>
    </recommendedName>
</protein>
<name>A0ABY6JAZ8_9BACT</name>
<accession>A0ABY6JAZ8</accession>
<dbReference type="RefSeq" id="WP_264283201.1">
    <property type="nucleotide sequence ID" value="NZ_CP107006.1"/>
</dbReference>
<dbReference type="Proteomes" id="UP001162741">
    <property type="component" value="Chromosome"/>
</dbReference>
<evidence type="ECO:0000313" key="1">
    <source>
        <dbReference type="EMBL" id="UYQ95471.1"/>
    </source>
</evidence>
<dbReference type="SUPFAM" id="SSF51182">
    <property type="entry name" value="RmlC-like cupins"/>
    <property type="match status" value="1"/>
</dbReference>
<dbReference type="EMBL" id="CP107006">
    <property type="protein sequence ID" value="UYQ95471.1"/>
    <property type="molecule type" value="Genomic_DNA"/>
</dbReference>
<gene>
    <name evidence="1" type="ORF">MKQ68_10205</name>
</gene>
<reference evidence="1" key="1">
    <citation type="submission" date="2022-10" db="EMBL/GenBank/DDBJ databases">
        <title>Chitinophaga sp. nov., isolated from soil.</title>
        <authorList>
            <person name="Jeon C.O."/>
        </authorList>
    </citation>
    <scope>NUCLEOTIDE SEQUENCE</scope>
    <source>
        <strain evidence="1">R8</strain>
    </source>
</reference>
<evidence type="ECO:0008006" key="3">
    <source>
        <dbReference type="Google" id="ProtNLM"/>
    </source>
</evidence>
<dbReference type="InterPro" id="IPR014710">
    <property type="entry name" value="RmlC-like_jellyroll"/>
</dbReference>
<dbReference type="InterPro" id="IPR011051">
    <property type="entry name" value="RmlC_Cupin_sf"/>
</dbReference>
<sequence length="118" mass="13401">MKAYRLYTTADGGSAFEEGNITRQQHITSAYFFLAEDAPERMEYDWHPAPHRQYVLTLRGVLEFTVTDGSTFQLHPGDILVAADTIGTGHKWSRLSNESWMRTYIVLEEGAEDGFTPL</sequence>